<dbReference type="AlphaFoldDB" id="A0AAU7D8F8"/>
<reference evidence="2" key="1">
    <citation type="submission" date="2023-03" db="EMBL/GenBank/DDBJ databases">
        <title>Edaphobacter sp.</title>
        <authorList>
            <person name="Huber K.J."/>
            <person name="Papendorf J."/>
            <person name="Pilke C."/>
            <person name="Bunk B."/>
            <person name="Sproeer C."/>
            <person name="Pester M."/>
        </authorList>
    </citation>
    <scope>NUCLEOTIDE SEQUENCE</scope>
    <source>
        <strain evidence="1">DSM 109919</strain>
        <strain evidence="2">DSM 109920</strain>
    </source>
</reference>
<organism evidence="2">
    <name type="scientific">Edaphobacter paludis</name>
    <dbReference type="NCBI Taxonomy" id="3035702"/>
    <lineage>
        <taxon>Bacteria</taxon>
        <taxon>Pseudomonadati</taxon>
        <taxon>Acidobacteriota</taxon>
        <taxon>Terriglobia</taxon>
        <taxon>Terriglobales</taxon>
        <taxon>Acidobacteriaceae</taxon>
        <taxon>Edaphobacter</taxon>
    </lineage>
</organism>
<accession>A0AAU7CZ11</accession>
<evidence type="ECO:0000313" key="2">
    <source>
        <dbReference type="EMBL" id="XBH13635.1"/>
    </source>
</evidence>
<dbReference type="KEGG" id="epl:P4G45_00305"/>
<gene>
    <name evidence="1" type="ORF">P4G45_00305</name>
    <name evidence="2" type="ORF">P8936_00310</name>
</gene>
<protein>
    <submittedName>
        <fullName evidence="2">Uncharacterized protein</fullName>
    </submittedName>
</protein>
<accession>A0AAU7D8F8</accession>
<dbReference type="EMBL" id="CP121195">
    <property type="protein sequence ID" value="XBH13635.1"/>
    <property type="molecule type" value="Genomic_DNA"/>
</dbReference>
<sequence>MMTEFEGQVLADLSVLKSQMQQVMGIGQPGRLTQLEERVERHERSMQRMKGLFTAAGGLVTMVQVAVDYFRR</sequence>
<dbReference type="RefSeq" id="WP_348267703.1">
    <property type="nucleotide sequence ID" value="NZ_CP121194.1"/>
</dbReference>
<name>A0AAU7D8F8_9BACT</name>
<evidence type="ECO:0000313" key="1">
    <source>
        <dbReference type="EMBL" id="XBH10198.1"/>
    </source>
</evidence>
<proteinExistence type="predicted"/>
<dbReference type="EMBL" id="CP121194">
    <property type="protein sequence ID" value="XBH10198.1"/>
    <property type="molecule type" value="Genomic_DNA"/>
</dbReference>